<feature type="repeat" description="PPR" evidence="5">
    <location>
        <begin position="821"/>
        <end position="855"/>
    </location>
</feature>
<evidence type="ECO:0000256" key="4">
    <source>
        <dbReference type="ARBA" id="ARBA00044511"/>
    </source>
</evidence>
<protein>
    <recommendedName>
        <fullName evidence="9">Pentacotripeptide-repeat region of PRORP domain-containing protein</fullName>
    </recommendedName>
</protein>
<dbReference type="AlphaFoldDB" id="A0A423XBC1"/>
<evidence type="ECO:0000313" key="8">
    <source>
        <dbReference type="Proteomes" id="UP000285146"/>
    </source>
</evidence>
<keyword evidence="8" id="KW-1185">Reference proteome</keyword>
<dbReference type="InterPro" id="IPR011990">
    <property type="entry name" value="TPR-like_helical_dom_sf"/>
</dbReference>
<evidence type="ECO:0008006" key="9">
    <source>
        <dbReference type="Google" id="ProtNLM"/>
    </source>
</evidence>
<sequence>MANSCATKAAGPASAPYYPSSDTNFRGAPRQRQPDTLRCRYSTNWLDSADRRRSRKRKPRASISKSPFRKIPHSFRRVELDPEWVAHGRSVESLEEDTAIVAIDEAFDNETEKEHTDSSKEGEVSMTNEGQGSLHPGAEDTQQTEIESLWQDVPHPLRSRMGRNQFSFLRSRTQVKKLKAAVDAFKSWKTSLANLTNPQSAEPSLTELRMLHWILSHQNVESMRVVLQSFLPDKTRRERDRLLLYVALRFAPERAPMVIEALTAVATPPFYMVEDSLQFLAIHMGKLNPDEQQEVAETLAELVVYVSEHTPKQSIRFSQNTIHSILRALPAEKLANWFDKLVESEQPLHKYILLQFASRFSKVPATKAISLHILRDLCNGDTLNINTPIGASLCTSILTFEENDLLALDDNLATPAELFQCLLDLSLIPNVITYTAIIRDLCLKKELATALDVFEVMKQHGIEPDAYTYSVIINGCKSCGDFNTLVHFAVEARDSNIHDPYIWNDLIHATFLACLKEPRQKGGPRRPRYMVWGPMNAIYTRFFDPEPLRPLIAAQLTEIHDWWALQGYIPTKVRGAFTQLPPLPPKDVWQPTSATLALMMMGLVRHLPKPYDVIVFYSHFRELLSQGHPTAELLVREQGSLIHDIVLRALLKWKGTLRVMLDIVRDMMRDVDPHVPGMSSSRSVKPTPQPSHKPIEVLDTEASLPDAMASIVDAEAHSNDPGAVLDDGNAQSEPPTTDPEAQSNDPGAVPDDGNAQSEPPTTDPEAASSDAELEQAAPAIRHPRPTVHTWSILIKAFMFNHLPGQAEQVMKLMQHHGVKPNLVTWNTLAASYAKMGKTRQAVEAMRRLEAAGFKSDDWTMRAFSYISDKNRAIKMMERTVEQNRLTKMAMDQAQAEDEETRRLEQKKLIEDELRERQHEPERLPRDEPRQDQEESEVLSDDVSREVYEEMVKIVEEDGIVEDSEASAWDAALWEEAMSHQSQDVRPSEQGESGRLPESGA</sequence>
<dbReference type="EMBL" id="LKEB01000020">
    <property type="protein sequence ID" value="ROW13283.1"/>
    <property type="molecule type" value="Genomic_DNA"/>
</dbReference>
<evidence type="ECO:0000313" key="7">
    <source>
        <dbReference type="EMBL" id="ROW13283.1"/>
    </source>
</evidence>
<gene>
    <name evidence="7" type="ORF">VPNG_05486</name>
</gene>
<evidence type="ECO:0000256" key="2">
    <source>
        <dbReference type="ARBA" id="ARBA00022737"/>
    </source>
</evidence>
<comment type="similarity">
    <text evidence="1">Belongs to the CCM1 family.</text>
</comment>
<accession>A0A423XBC1</accession>
<dbReference type="PANTHER" id="PTHR47447">
    <property type="entry name" value="OS03G0856100 PROTEIN"/>
    <property type="match status" value="1"/>
</dbReference>
<dbReference type="Gene3D" id="1.25.40.10">
    <property type="entry name" value="Tetratricopeptide repeat domain"/>
    <property type="match status" value="2"/>
</dbReference>
<dbReference type="OrthoDB" id="185373at2759"/>
<feature type="region of interest" description="Disordered" evidence="6">
    <location>
        <begin position="107"/>
        <end position="141"/>
    </location>
</feature>
<reference evidence="7 8" key="1">
    <citation type="submission" date="2015-09" db="EMBL/GenBank/DDBJ databases">
        <title>Host preference determinants of Valsa canker pathogens revealed by comparative genomics.</title>
        <authorList>
            <person name="Yin Z."/>
            <person name="Huang L."/>
        </authorList>
    </citation>
    <scope>NUCLEOTIDE SEQUENCE [LARGE SCALE GENOMIC DNA]</scope>
    <source>
        <strain evidence="7 8">SXYLt</strain>
    </source>
</reference>
<comment type="function">
    <text evidence="3">Regulates mitochondrial small subunit maturation by controlling 15S rRNA 5'-end processing. Localizes to the 5' precursor of the 15S rRNA in a position that is subsequently occupied by mS47 in the mature yeast mtSSU. Uses structure and sequence-specific RNA recognition, binding to a single-stranded region of the precursor and specifically recognizing bases -6 to -1. The exchange of Ccm1 for mS47 is coupled to the irreversible removal of precursor rRNA that is accompanied by conformational changes of the mitoribosomal proteins uS5m and mS26. These conformational changes signal completion of 5'-end rRNA processing through protection of the mature 5'-end of the 15S rRNA and stabilization of mS47. The removal of the 5' precursor together with the dissociation of Ccm1 may be catalyzed by the 5'-3' exoribonuclease Pet127. Involved in the specific removal of group I introns in mitochondrial encoded transcripts.</text>
</comment>
<dbReference type="InParanoid" id="A0A423XBC1"/>
<feature type="repeat" description="PPR" evidence="5">
    <location>
        <begin position="786"/>
        <end position="820"/>
    </location>
</feature>
<name>A0A423XBC1_9PEZI</name>
<organism evidence="7 8">
    <name type="scientific">Cytospora leucostoma</name>
    <dbReference type="NCBI Taxonomy" id="1230097"/>
    <lineage>
        <taxon>Eukaryota</taxon>
        <taxon>Fungi</taxon>
        <taxon>Dikarya</taxon>
        <taxon>Ascomycota</taxon>
        <taxon>Pezizomycotina</taxon>
        <taxon>Sordariomycetes</taxon>
        <taxon>Sordariomycetidae</taxon>
        <taxon>Diaporthales</taxon>
        <taxon>Cytosporaceae</taxon>
        <taxon>Cytospora</taxon>
    </lineage>
</organism>
<keyword evidence="2" id="KW-0677">Repeat</keyword>
<evidence type="ECO:0000256" key="1">
    <source>
        <dbReference type="ARBA" id="ARBA00006192"/>
    </source>
</evidence>
<dbReference type="NCBIfam" id="TIGR00756">
    <property type="entry name" value="PPR"/>
    <property type="match status" value="2"/>
</dbReference>
<dbReference type="InterPro" id="IPR002885">
    <property type="entry name" value="PPR_rpt"/>
</dbReference>
<dbReference type="Pfam" id="PF13041">
    <property type="entry name" value="PPR_2"/>
    <property type="match status" value="2"/>
</dbReference>
<proteinExistence type="inferred from homology"/>
<comment type="caution">
    <text evidence="7">The sequence shown here is derived from an EMBL/GenBank/DDBJ whole genome shotgun (WGS) entry which is preliminary data.</text>
</comment>
<dbReference type="PANTHER" id="PTHR47447:SF23">
    <property type="entry name" value="PENTACOTRIPEPTIDE-REPEAT REGION OF PRORP DOMAIN-CONTAINING PROTEIN"/>
    <property type="match status" value="1"/>
</dbReference>
<feature type="region of interest" description="Disordered" evidence="6">
    <location>
        <begin position="1"/>
        <end position="68"/>
    </location>
</feature>
<dbReference type="PROSITE" id="PS51375">
    <property type="entry name" value="PPR"/>
    <property type="match status" value="3"/>
</dbReference>
<feature type="compositionally biased region" description="Basic and acidic residues" evidence="6">
    <location>
        <begin position="910"/>
        <end position="932"/>
    </location>
</feature>
<feature type="compositionally biased region" description="Polar residues" evidence="6">
    <location>
        <begin position="729"/>
        <end position="745"/>
    </location>
</feature>
<comment type="subunit">
    <text evidence="4">Binds to mitochondrial small subunit 15S rRNA.</text>
</comment>
<evidence type="ECO:0000256" key="3">
    <source>
        <dbReference type="ARBA" id="ARBA00044493"/>
    </source>
</evidence>
<feature type="compositionally biased region" description="Basic and acidic residues" evidence="6">
    <location>
        <begin position="110"/>
        <end position="123"/>
    </location>
</feature>
<feature type="region of interest" description="Disordered" evidence="6">
    <location>
        <begin position="674"/>
        <end position="695"/>
    </location>
</feature>
<feature type="region of interest" description="Disordered" evidence="6">
    <location>
        <begin position="910"/>
        <end position="943"/>
    </location>
</feature>
<feature type="repeat" description="PPR" evidence="5">
    <location>
        <begin position="430"/>
        <end position="464"/>
    </location>
</feature>
<feature type="region of interest" description="Disordered" evidence="6">
    <location>
        <begin position="973"/>
        <end position="1000"/>
    </location>
</feature>
<feature type="region of interest" description="Disordered" evidence="6">
    <location>
        <begin position="718"/>
        <end position="782"/>
    </location>
</feature>
<dbReference type="Proteomes" id="UP000285146">
    <property type="component" value="Unassembled WGS sequence"/>
</dbReference>
<dbReference type="STRING" id="1230097.A0A423XBC1"/>
<evidence type="ECO:0000256" key="6">
    <source>
        <dbReference type="SAM" id="MobiDB-lite"/>
    </source>
</evidence>
<feature type="compositionally biased region" description="Low complexity" evidence="6">
    <location>
        <begin position="9"/>
        <end position="21"/>
    </location>
</feature>
<evidence type="ECO:0000256" key="5">
    <source>
        <dbReference type="PROSITE-ProRule" id="PRU00708"/>
    </source>
</evidence>